<dbReference type="PANTHER" id="PTHR10353">
    <property type="entry name" value="GLYCOSYL HYDROLASE"/>
    <property type="match status" value="1"/>
</dbReference>
<comment type="similarity">
    <text evidence="3 13">Belongs to the glycosyl hydrolase 1 family.</text>
</comment>
<evidence type="ECO:0000256" key="3">
    <source>
        <dbReference type="ARBA" id="ARBA00010838"/>
    </source>
</evidence>
<dbReference type="RefSeq" id="WP_183984530.1">
    <property type="nucleotide sequence ID" value="NZ_JACHHG010000002.1"/>
</dbReference>
<proteinExistence type="inferred from homology"/>
<feature type="active site" description="Proton donor" evidence="10">
    <location>
        <position position="166"/>
    </location>
</feature>
<evidence type="ECO:0000256" key="11">
    <source>
        <dbReference type="PIRSR" id="PIRSR617736-2"/>
    </source>
</evidence>
<gene>
    <name evidence="14" type="ORF">HNR42_000691</name>
</gene>
<evidence type="ECO:0000256" key="7">
    <source>
        <dbReference type="ARBA" id="ARBA00023277"/>
    </source>
</evidence>
<evidence type="ECO:0000256" key="6">
    <source>
        <dbReference type="ARBA" id="ARBA00023001"/>
    </source>
</evidence>
<reference evidence="14 15" key="1">
    <citation type="submission" date="2020-08" db="EMBL/GenBank/DDBJ databases">
        <title>Genomic Encyclopedia of Type Strains, Phase IV (KMG-IV): sequencing the most valuable type-strain genomes for metagenomic binning, comparative biology and taxonomic classification.</title>
        <authorList>
            <person name="Goeker M."/>
        </authorList>
    </citation>
    <scope>NUCLEOTIDE SEQUENCE [LARGE SCALE GENOMIC DNA]</scope>
    <source>
        <strain evidence="14 15">DSM 21458</strain>
    </source>
</reference>
<dbReference type="Pfam" id="PF00232">
    <property type="entry name" value="Glyco_hydro_1"/>
    <property type="match status" value="1"/>
</dbReference>
<dbReference type="SUPFAM" id="SSF51445">
    <property type="entry name" value="(Trans)glycosidases"/>
    <property type="match status" value="1"/>
</dbReference>
<evidence type="ECO:0000256" key="2">
    <source>
        <dbReference type="ARBA" id="ARBA00004987"/>
    </source>
</evidence>
<comment type="catalytic activity">
    <reaction evidence="1 13">
        <text>Hydrolysis of terminal, non-reducing beta-D-glucosyl residues with release of beta-D-glucose.</text>
        <dbReference type="EC" id="3.2.1.21"/>
    </reaction>
</comment>
<dbReference type="AlphaFoldDB" id="A0A841HV75"/>
<evidence type="ECO:0000313" key="14">
    <source>
        <dbReference type="EMBL" id="MBB6097277.1"/>
    </source>
</evidence>
<dbReference type="EMBL" id="JACHHG010000002">
    <property type="protein sequence ID" value="MBB6097277.1"/>
    <property type="molecule type" value="Genomic_DNA"/>
</dbReference>
<keyword evidence="8 13" id="KW-0326">Glycosidase</keyword>
<evidence type="ECO:0000256" key="4">
    <source>
        <dbReference type="ARBA" id="ARBA00012744"/>
    </source>
</evidence>
<dbReference type="NCBIfam" id="TIGR03356">
    <property type="entry name" value="BGL"/>
    <property type="match status" value="1"/>
</dbReference>
<feature type="binding site" evidence="11">
    <location>
        <position position="121"/>
    </location>
    <ligand>
        <name>substrate</name>
    </ligand>
</feature>
<dbReference type="InterPro" id="IPR017736">
    <property type="entry name" value="Glyco_hydro_1_beta-glucosidase"/>
</dbReference>
<feature type="binding site" evidence="11">
    <location>
        <position position="390"/>
    </location>
    <ligand>
        <name>substrate</name>
    </ligand>
</feature>
<dbReference type="PROSITE" id="PS00572">
    <property type="entry name" value="GLYCOSYL_HYDROL_F1_1"/>
    <property type="match status" value="1"/>
</dbReference>
<dbReference type="InterPro" id="IPR017853">
    <property type="entry name" value="GH"/>
</dbReference>
<keyword evidence="7" id="KW-0119">Carbohydrate metabolism</keyword>
<dbReference type="PRINTS" id="PR00131">
    <property type="entry name" value="GLHYDRLASE1"/>
</dbReference>
<organism evidence="14 15">
    <name type="scientific">Deinobacterium chartae</name>
    <dbReference type="NCBI Taxonomy" id="521158"/>
    <lineage>
        <taxon>Bacteria</taxon>
        <taxon>Thermotogati</taxon>
        <taxon>Deinococcota</taxon>
        <taxon>Deinococci</taxon>
        <taxon>Deinococcales</taxon>
        <taxon>Deinococcaceae</taxon>
        <taxon>Deinobacterium</taxon>
    </lineage>
</organism>
<comment type="pathway">
    <text evidence="2">Glycan metabolism; cellulose degradation.</text>
</comment>
<evidence type="ECO:0000256" key="5">
    <source>
        <dbReference type="ARBA" id="ARBA00022801"/>
    </source>
</evidence>
<evidence type="ECO:0000256" key="9">
    <source>
        <dbReference type="ARBA" id="ARBA00023326"/>
    </source>
</evidence>
<keyword evidence="6" id="KW-0136">Cellulose degradation</keyword>
<keyword evidence="9" id="KW-0624">Polysaccharide degradation</keyword>
<evidence type="ECO:0000256" key="8">
    <source>
        <dbReference type="ARBA" id="ARBA00023295"/>
    </source>
</evidence>
<feature type="binding site" evidence="11">
    <location>
        <position position="294"/>
    </location>
    <ligand>
        <name>substrate</name>
    </ligand>
</feature>
<evidence type="ECO:0000256" key="10">
    <source>
        <dbReference type="PIRSR" id="PIRSR617736-1"/>
    </source>
</evidence>
<protein>
    <recommendedName>
        <fullName evidence="4 13">Beta-glucosidase</fullName>
        <ecNumber evidence="4 13">3.2.1.21</ecNumber>
    </recommendedName>
</protein>
<dbReference type="EC" id="3.2.1.21" evidence="4 13"/>
<dbReference type="PANTHER" id="PTHR10353:SF36">
    <property type="entry name" value="LP05116P"/>
    <property type="match status" value="1"/>
</dbReference>
<evidence type="ECO:0000256" key="13">
    <source>
        <dbReference type="RuleBase" id="RU361175"/>
    </source>
</evidence>
<dbReference type="Gene3D" id="3.20.20.80">
    <property type="entry name" value="Glycosidases"/>
    <property type="match status" value="1"/>
</dbReference>
<dbReference type="GO" id="GO:0005829">
    <property type="term" value="C:cytosol"/>
    <property type="evidence" value="ECO:0007669"/>
    <property type="project" value="TreeGrafter"/>
</dbReference>
<feature type="binding site" evidence="11">
    <location>
        <begin position="397"/>
        <end position="398"/>
    </location>
    <ligand>
        <name>substrate</name>
    </ligand>
</feature>
<dbReference type="PROSITE" id="PS00653">
    <property type="entry name" value="GLYCOSYL_HYDROL_F1_2"/>
    <property type="match status" value="1"/>
</dbReference>
<dbReference type="Proteomes" id="UP000569951">
    <property type="component" value="Unassembled WGS sequence"/>
</dbReference>
<dbReference type="InterPro" id="IPR033132">
    <property type="entry name" value="GH_1_N_CS"/>
</dbReference>
<dbReference type="InterPro" id="IPR001360">
    <property type="entry name" value="Glyco_hydro_1"/>
</dbReference>
<keyword evidence="5 13" id="KW-0378">Hydrolase</keyword>
<feature type="binding site" evidence="11">
    <location>
        <position position="165"/>
    </location>
    <ligand>
        <name>substrate</name>
    </ligand>
</feature>
<dbReference type="GO" id="GO:0030245">
    <property type="term" value="P:cellulose catabolic process"/>
    <property type="evidence" value="ECO:0007669"/>
    <property type="project" value="UniProtKB-KW"/>
</dbReference>
<evidence type="ECO:0000256" key="1">
    <source>
        <dbReference type="ARBA" id="ARBA00000448"/>
    </source>
</evidence>
<sequence>MNDLRFPLHFTWGVATSAYQIEGAALEDGRGPSIWDTFCHTPGKIIDGASGDVACEHYHRLEEDLDLIRSLGVSAYRFSVSWPRVQPDGSGEFNERGLAFYDRLVDGLLARGLEAHVTLYHWDLPQALQDAGGWGTRETVQHFVRYAQTVATRLGDRVRSIATLNEPWCSAVLGHETGEHAPGLRDRALSRQVAHHLLLAHGMALQAMRASGVRAELGIVLNLNPAYAASDAPEDLRAATLFDGHFNRFYLDPLLRGHYPADILEDLGADAPRVQPGDLEIIRQPLDFLGINYYSRTLVSASGNARPEDAQYTDMGWEVYPDGLRDLLLRLDREYDLPPVFITENGAAYADRLEGGRVRDPERVAYLRAHLAAVRSALEAGVKVKGYFAWSLMDNFEWAWGYTKRFGLVYVDYATQRRVVKESGEWYGSLVRGLEPVG</sequence>
<name>A0A841HV75_9DEIO</name>
<feature type="active site" description="Nucleophile" evidence="10 12">
    <location>
        <position position="344"/>
    </location>
</feature>
<dbReference type="GO" id="GO:0008422">
    <property type="term" value="F:beta-glucosidase activity"/>
    <property type="evidence" value="ECO:0007669"/>
    <property type="project" value="UniProtKB-EC"/>
</dbReference>
<keyword evidence="15" id="KW-1185">Reference proteome</keyword>
<dbReference type="FunFam" id="3.20.20.80:FF:000004">
    <property type="entry name" value="Beta-glucosidase 6-phospho-beta-glucosidase"/>
    <property type="match status" value="1"/>
</dbReference>
<comment type="caution">
    <text evidence="14">The sequence shown here is derived from an EMBL/GenBank/DDBJ whole genome shotgun (WGS) entry which is preliminary data.</text>
</comment>
<dbReference type="InterPro" id="IPR018120">
    <property type="entry name" value="Glyco_hydro_1_AS"/>
</dbReference>
<evidence type="ECO:0000313" key="15">
    <source>
        <dbReference type="Proteomes" id="UP000569951"/>
    </source>
</evidence>
<accession>A0A841HV75</accession>
<feature type="binding site" evidence="11">
    <location>
        <position position="20"/>
    </location>
    <ligand>
        <name>substrate</name>
    </ligand>
</feature>
<evidence type="ECO:0000256" key="12">
    <source>
        <dbReference type="PROSITE-ProRule" id="PRU10055"/>
    </source>
</evidence>